<evidence type="ECO:0000313" key="2">
    <source>
        <dbReference type="Ensembl" id="ENSHHUP00000004927.1"/>
    </source>
</evidence>
<dbReference type="InterPro" id="IPR011990">
    <property type="entry name" value="TPR-like_helical_dom_sf"/>
</dbReference>
<dbReference type="PANTHER" id="PTHR45011:SF1">
    <property type="entry name" value="DAP3-BINDING CELL DEATH ENHANCER 1"/>
    <property type="match status" value="1"/>
</dbReference>
<evidence type="ECO:0008006" key="4">
    <source>
        <dbReference type="Google" id="ProtNLM"/>
    </source>
</evidence>
<reference evidence="2" key="3">
    <citation type="submission" date="2025-09" db="UniProtKB">
        <authorList>
            <consortium name="Ensembl"/>
        </authorList>
    </citation>
    <scope>IDENTIFICATION</scope>
</reference>
<protein>
    <recommendedName>
        <fullName evidence="4">DAP3 binding cell death enhancer 1</fullName>
    </recommendedName>
</protein>
<dbReference type="GO" id="GO:0005739">
    <property type="term" value="C:mitochondrion"/>
    <property type="evidence" value="ECO:0007669"/>
    <property type="project" value="TreeGrafter"/>
</dbReference>
<dbReference type="GeneTree" id="ENSGT00390000002137"/>
<dbReference type="SMART" id="SM00671">
    <property type="entry name" value="SEL1"/>
    <property type="match status" value="4"/>
</dbReference>
<proteinExistence type="predicted"/>
<dbReference type="STRING" id="62062.ENSHHUP00000004927"/>
<feature type="compositionally biased region" description="Basic and acidic residues" evidence="1">
    <location>
        <begin position="189"/>
        <end position="206"/>
    </location>
</feature>
<name>A0A4W5JMI3_9TELE</name>
<dbReference type="Proteomes" id="UP000314982">
    <property type="component" value="Unassembled WGS sequence"/>
</dbReference>
<evidence type="ECO:0000313" key="3">
    <source>
        <dbReference type="Proteomes" id="UP000314982"/>
    </source>
</evidence>
<dbReference type="InterPro" id="IPR006597">
    <property type="entry name" value="Sel1-like"/>
</dbReference>
<dbReference type="InterPro" id="IPR052748">
    <property type="entry name" value="ISR_Activator"/>
</dbReference>
<feature type="compositionally biased region" description="Basic and acidic residues" evidence="1">
    <location>
        <begin position="228"/>
        <end position="237"/>
    </location>
</feature>
<dbReference type="Ensembl" id="ENSHHUT00000005090.1">
    <property type="protein sequence ID" value="ENSHHUP00000004927.1"/>
    <property type="gene ID" value="ENSHHUG00000003025.1"/>
</dbReference>
<dbReference type="GO" id="GO:0008625">
    <property type="term" value="P:extrinsic apoptotic signaling pathway via death domain receptors"/>
    <property type="evidence" value="ECO:0007669"/>
    <property type="project" value="TreeGrafter"/>
</dbReference>
<dbReference type="Gene3D" id="1.25.40.10">
    <property type="entry name" value="Tetratricopeptide repeat domain"/>
    <property type="match status" value="2"/>
</dbReference>
<sequence length="572" mass="62027">MWRVQGFVGRVLSRCHGTAPLRLSQNHHVEDEVINTSTLLSTGCHSHDSSSQKGDDGDRKRTSQFCYAGLPRYTALDAVGWGAAAVLLMQICRRIHSQFSGSEPNQNPNQNPNTGCLAIQGTLQKCGYRVLLERLSRRDVLPRGRSVHCLPQRQSQQVLSEQVPSQQAQRQPQSQEHSSPRSSYSSPDQFHEDHLTADSHLSDHQRATLSHDSSGTEESSFSESSQPEDNHRTRDGEQPGQQNDQDALAGAAQNLQQVADSSVAVVLNIIGLKSAQTGDYEAAFSCFLASARQGYSKAQFNTGVCYEKGRGVCKDKDKALDFYSQAATGGHSQAQYRCAKLLLNSRGQQSTQQDLDTAISLLQQAASAGLREVRSEGVCCDVCVASLRRCLKENIGIFLTVFFFKLSSVPLSLSQAQVYLGSLFSQEPVRDGLKSVHYLKMAAESGDSEALLFLGQCYESGFGVSQCFRTAVGFYQRAAQAGNSQAKTLLVPPFGLEDAVLRSIRSSPCFSVAQCLRGTLSTLTSPVPPPSRPTLPHSWSTGSMGPPAILSSLHPLTPSSEGNAVRWTIGAG</sequence>
<feature type="compositionally biased region" description="Low complexity" evidence="1">
    <location>
        <begin position="160"/>
        <end position="188"/>
    </location>
</feature>
<dbReference type="Pfam" id="PF08238">
    <property type="entry name" value="Sel1"/>
    <property type="match status" value="5"/>
</dbReference>
<feature type="region of interest" description="Disordered" evidence="1">
    <location>
        <begin position="152"/>
        <end position="245"/>
    </location>
</feature>
<dbReference type="SUPFAM" id="SSF81901">
    <property type="entry name" value="HCP-like"/>
    <property type="match status" value="2"/>
</dbReference>
<evidence type="ECO:0000256" key="1">
    <source>
        <dbReference type="SAM" id="MobiDB-lite"/>
    </source>
</evidence>
<dbReference type="AlphaFoldDB" id="A0A4W5JMI3"/>
<reference evidence="2" key="2">
    <citation type="submission" date="2025-08" db="UniProtKB">
        <authorList>
            <consortium name="Ensembl"/>
        </authorList>
    </citation>
    <scope>IDENTIFICATION</scope>
</reference>
<feature type="compositionally biased region" description="Low complexity" evidence="1">
    <location>
        <begin position="210"/>
        <end position="227"/>
    </location>
</feature>
<accession>A0A4W5JMI3</accession>
<keyword evidence="3" id="KW-1185">Reference proteome</keyword>
<organism evidence="2 3">
    <name type="scientific">Hucho hucho</name>
    <name type="common">huchen</name>
    <dbReference type="NCBI Taxonomy" id="62062"/>
    <lineage>
        <taxon>Eukaryota</taxon>
        <taxon>Metazoa</taxon>
        <taxon>Chordata</taxon>
        <taxon>Craniata</taxon>
        <taxon>Vertebrata</taxon>
        <taxon>Euteleostomi</taxon>
        <taxon>Actinopterygii</taxon>
        <taxon>Neopterygii</taxon>
        <taxon>Teleostei</taxon>
        <taxon>Protacanthopterygii</taxon>
        <taxon>Salmoniformes</taxon>
        <taxon>Salmonidae</taxon>
        <taxon>Salmoninae</taxon>
        <taxon>Hucho</taxon>
    </lineage>
</organism>
<reference evidence="3" key="1">
    <citation type="submission" date="2018-06" db="EMBL/GenBank/DDBJ databases">
        <title>Genome assembly of Danube salmon.</title>
        <authorList>
            <person name="Macqueen D.J."/>
            <person name="Gundappa M.K."/>
        </authorList>
    </citation>
    <scope>NUCLEOTIDE SEQUENCE [LARGE SCALE GENOMIC DNA]</scope>
</reference>
<dbReference type="PANTHER" id="PTHR45011">
    <property type="entry name" value="DAP3-BINDING CELL DEATH ENHANCER 1"/>
    <property type="match status" value="1"/>
</dbReference>